<dbReference type="Proteomes" id="UP000789405">
    <property type="component" value="Unassembled WGS sequence"/>
</dbReference>
<dbReference type="EMBL" id="CAJVPY010065653">
    <property type="protein sequence ID" value="CAG8824937.1"/>
    <property type="molecule type" value="Genomic_DNA"/>
</dbReference>
<gene>
    <name evidence="1" type="ORF">DERYTH_LOCUS27803</name>
</gene>
<evidence type="ECO:0000313" key="2">
    <source>
        <dbReference type="Proteomes" id="UP000789405"/>
    </source>
</evidence>
<comment type="caution">
    <text evidence="1">The sequence shown here is derived from an EMBL/GenBank/DDBJ whole genome shotgun (WGS) entry which is preliminary data.</text>
</comment>
<dbReference type="InterPro" id="IPR032675">
    <property type="entry name" value="LRR_dom_sf"/>
</dbReference>
<dbReference type="OrthoDB" id="550575at2759"/>
<feature type="non-terminal residue" evidence="1">
    <location>
        <position position="152"/>
    </location>
</feature>
<sequence length="152" mass="17848">CCRLVTDKVISEIVQHCSNLEYLSIVGTTVSKDTLRKLSSKIKIKQDSALEKMPEEELNDLRTSLVYLAQNLWLTYANLEDIVQYCKDKIKDEHYQKSIVELERDMRGTAESLSLMVRMYDLKEKINYQLTNLKLDTNYAITEFVPRDIKYR</sequence>
<protein>
    <submittedName>
        <fullName evidence="1">14849_t:CDS:1</fullName>
    </submittedName>
</protein>
<accession>A0A9N9KH41</accession>
<name>A0A9N9KH41_9GLOM</name>
<proteinExistence type="predicted"/>
<dbReference type="Gene3D" id="3.80.10.10">
    <property type="entry name" value="Ribonuclease Inhibitor"/>
    <property type="match status" value="1"/>
</dbReference>
<evidence type="ECO:0000313" key="1">
    <source>
        <dbReference type="EMBL" id="CAG8824937.1"/>
    </source>
</evidence>
<organism evidence="1 2">
    <name type="scientific">Dentiscutata erythropus</name>
    <dbReference type="NCBI Taxonomy" id="1348616"/>
    <lineage>
        <taxon>Eukaryota</taxon>
        <taxon>Fungi</taxon>
        <taxon>Fungi incertae sedis</taxon>
        <taxon>Mucoromycota</taxon>
        <taxon>Glomeromycotina</taxon>
        <taxon>Glomeromycetes</taxon>
        <taxon>Diversisporales</taxon>
        <taxon>Gigasporaceae</taxon>
        <taxon>Dentiscutata</taxon>
    </lineage>
</organism>
<feature type="non-terminal residue" evidence="1">
    <location>
        <position position="1"/>
    </location>
</feature>
<reference evidence="1" key="1">
    <citation type="submission" date="2021-06" db="EMBL/GenBank/DDBJ databases">
        <authorList>
            <person name="Kallberg Y."/>
            <person name="Tangrot J."/>
            <person name="Rosling A."/>
        </authorList>
    </citation>
    <scope>NUCLEOTIDE SEQUENCE</scope>
    <source>
        <strain evidence="1">MA453B</strain>
    </source>
</reference>
<keyword evidence="2" id="KW-1185">Reference proteome</keyword>
<dbReference type="AlphaFoldDB" id="A0A9N9KH41"/>